<sequence>MVWPLSAEMAPPGESIAQITNSSKKAVQNIVQCRDMIRWRKHQFLYCPTWKAQKIEDREQDAEIKTRKQIS</sequence>
<evidence type="ECO:0000313" key="1">
    <source>
        <dbReference type="EMBL" id="CEK69249.1"/>
    </source>
</evidence>
<organism evidence="1">
    <name type="scientific">Arion vulgaris</name>
    <dbReference type="NCBI Taxonomy" id="1028688"/>
    <lineage>
        <taxon>Eukaryota</taxon>
        <taxon>Metazoa</taxon>
        <taxon>Spiralia</taxon>
        <taxon>Lophotrochozoa</taxon>
        <taxon>Mollusca</taxon>
        <taxon>Gastropoda</taxon>
        <taxon>Heterobranchia</taxon>
        <taxon>Euthyneura</taxon>
        <taxon>Panpulmonata</taxon>
        <taxon>Eupulmonata</taxon>
        <taxon>Stylommatophora</taxon>
        <taxon>Helicina</taxon>
        <taxon>Arionoidea</taxon>
        <taxon>Arionidae</taxon>
        <taxon>Arion</taxon>
    </lineage>
</organism>
<gene>
    <name evidence="1" type="primary">ORF69506</name>
</gene>
<reference evidence="1" key="1">
    <citation type="submission" date="2014-12" db="EMBL/GenBank/DDBJ databases">
        <title>Insight into the proteome of Arion vulgaris.</title>
        <authorList>
            <person name="Aradska J."/>
            <person name="Bulat T."/>
            <person name="Smidak R."/>
            <person name="Sarate P."/>
            <person name="Gangsoo J."/>
            <person name="Sialana F."/>
            <person name="Bilban M."/>
            <person name="Lubec G."/>
        </authorList>
    </citation>
    <scope>NUCLEOTIDE SEQUENCE</scope>
    <source>
        <tissue evidence="1">Skin</tissue>
    </source>
</reference>
<proteinExistence type="predicted"/>
<name>A0A0B6ZKS2_9EUPU</name>
<accession>A0A0B6ZKS2</accession>
<dbReference type="EMBL" id="HACG01022384">
    <property type="protein sequence ID" value="CEK69249.1"/>
    <property type="molecule type" value="Transcribed_RNA"/>
</dbReference>
<dbReference type="AlphaFoldDB" id="A0A0B6ZKS2"/>
<protein>
    <submittedName>
        <fullName evidence="1">Uncharacterized protein</fullName>
    </submittedName>
</protein>